<protein>
    <submittedName>
        <fullName evidence="6">DNA-binding transcriptional regulator, MerR family</fullName>
    </submittedName>
</protein>
<dbReference type="InterPro" id="IPR009061">
    <property type="entry name" value="DNA-bd_dom_put_sf"/>
</dbReference>
<keyword evidence="3 6" id="KW-0238">DNA-binding</keyword>
<dbReference type="Pfam" id="PF13411">
    <property type="entry name" value="MerR_1"/>
    <property type="match status" value="1"/>
</dbReference>
<keyword evidence="7" id="KW-1185">Reference proteome</keyword>
<dbReference type="Gene3D" id="1.10.1660.10">
    <property type="match status" value="1"/>
</dbReference>
<dbReference type="InterPro" id="IPR047057">
    <property type="entry name" value="MerR_fam"/>
</dbReference>
<dbReference type="RefSeq" id="WP_092571967.1">
    <property type="nucleotide sequence ID" value="NZ_FOEN01000007.1"/>
</dbReference>
<sequence>MLRSQVQEVTGLTRKAIEYYEEKGLIQPTKDANGYRDYSTQDIQQLKKISLYRKLGLSLKDIQTILTGSENRASILRRQQHQVEVDQRRNELLSQLIDGQADEEIEQELALLEKSESIYQRLTHIFPGYFGQAFFAAYQPFFTEELVEDKASAFNRYVAYLDSLPDIDFSDLEISYIEQVTANFDYQVLAEIQADKQAAVEQPEQWLAEHKEEVDTYQAFIQSQDYLTSPLKSIKDKIKQFMLDHKYYEIAIPMIREFSPQYDAYYHKLIKASQVMEEKTNL</sequence>
<dbReference type="InterPro" id="IPR000551">
    <property type="entry name" value="MerR-type_HTH_dom"/>
</dbReference>
<feature type="domain" description="HTH merR-type" evidence="5">
    <location>
        <begin position="1"/>
        <end position="68"/>
    </location>
</feature>
<dbReference type="SUPFAM" id="SSF46955">
    <property type="entry name" value="Putative DNA-binding domain"/>
    <property type="match status" value="1"/>
</dbReference>
<dbReference type="GO" id="GO:0003677">
    <property type="term" value="F:DNA binding"/>
    <property type="evidence" value="ECO:0007669"/>
    <property type="project" value="UniProtKB-KW"/>
</dbReference>
<gene>
    <name evidence="6" type="ORF">SAMN04488558_10734</name>
</gene>
<accession>A0A1H9EH70</accession>
<evidence type="ECO:0000313" key="6">
    <source>
        <dbReference type="EMBL" id="SEQ24922.1"/>
    </source>
</evidence>
<evidence type="ECO:0000256" key="4">
    <source>
        <dbReference type="ARBA" id="ARBA00023163"/>
    </source>
</evidence>
<dbReference type="Proteomes" id="UP000198833">
    <property type="component" value="Unassembled WGS sequence"/>
</dbReference>
<dbReference type="OrthoDB" id="9811174at2"/>
<reference evidence="6 7" key="1">
    <citation type="submission" date="2016-10" db="EMBL/GenBank/DDBJ databases">
        <authorList>
            <person name="de Groot N.N."/>
        </authorList>
    </citation>
    <scope>NUCLEOTIDE SEQUENCE [LARGE SCALE GENOMIC DNA]</scope>
    <source>
        <strain evidence="6 7">DSM 15695</strain>
    </source>
</reference>
<evidence type="ECO:0000256" key="3">
    <source>
        <dbReference type="ARBA" id="ARBA00023125"/>
    </source>
</evidence>
<evidence type="ECO:0000259" key="5">
    <source>
        <dbReference type="PROSITE" id="PS50937"/>
    </source>
</evidence>
<dbReference type="SMART" id="SM00422">
    <property type="entry name" value="HTH_MERR"/>
    <property type="match status" value="1"/>
</dbReference>
<dbReference type="PANTHER" id="PTHR30204">
    <property type="entry name" value="REDOX-CYCLING DRUG-SENSING TRANSCRIPTIONAL ACTIVATOR SOXR"/>
    <property type="match status" value="1"/>
</dbReference>
<dbReference type="AlphaFoldDB" id="A0A1H9EH70"/>
<evidence type="ECO:0000313" key="7">
    <source>
        <dbReference type="Proteomes" id="UP000198833"/>
    </source>
</evidence>
<keyword evidence="2" id="KW-0805">Transcription regulation</keyword>
<dbReference type="PANTHER" id="PTHR30204:SF69">
    <property type="entry name" value="MERR-FAMILY TRANSCRIPTIONAL REGULATOR"/>
    <property type="match status" value="1"/>
</dbReference>
<proteinExistence type="predicted"/>
<organism evidence="6 7">
    <name type="scientific">Ignavigranum ruoffiae</name>
    <dbReference type="NCBI Taxonomy" id="89093"/>
    <lineage>
        <taxon>Bacteria</taxon>
        <taxon>Bacillati</taxon>
        <taxon>Bacillota</taxon>
        <taxon>Bacilli</taxon>
        <taxon>Lactobacillales</taxon>
        <taxon>Aerococcaceae</taxon>
        <taxon>Ignavigranum</taxon>
    </lineage>
</organism>
<dbReference type="STRING" id="89093.SAMN04488558_10734"/>
<evidence type="ECO:0000256" key="2">
    <source>
        <dbReference type="ARBA" id="ARBA00023015"/>
    </source>
</evidence>
<dbReference type="PROSITE" id="PS50937">
    <property type="entry name" value="HTH_MERR_2"/>
    <property type="match status" value="1"/>
</dbReference>
<evidence type="ECO:0000256" key="1">
    <source>
        <dbReference type="ARBA" id="ARBA00022491"/>
    </source>
</evidence>
<keyword evidence="4" id="KW-0804">Transcription</keyword>
<name>A0A1H9EH70_9LACT</name>
<keyword evidence="1" id="KW-0678">Repressor</keyword>
<dbReference type="CDD" id="cd00592">
    <property type="entry name" value="HTH_MerR-like"/>
    <property type="match status" value="1"/>
</dbReference>
<dbReference type="EMBL" id="FOEN01000007">
    <property type="protein sequence ID" value="SEQ24922.1"/>
    <property type="molecule type" value="Genomic_DNA"/>
</dbReference>
<dbReference type="GO" id="GO:0003700">
    <property type="term" value="F:DNA-binding transcription factor activity"/>
    <property type="evidence" value="ECO:0007669"/>
    <property type="project" value="InterPro"/>
</dbReference>